<keyword evidence="2" id="KW-1185">Reference proteome</keyword>
<protein>
    <submittedName>
        <fullName evidence="1">Uncharacterized protein</fullName>
    </submittedName>
</protein>
<organism evidence="1 2">
    <name type="scientific">Dallia pectoralis</name>
    <name type="common">Alaska blackfish</name>
    <dbReference type="NCBI Taxonomy" id="75939"/>
    <lineage>
        <taxon>Eukaryota</taxon>
        <taxon>Metazoa</taxon>
        <taxon>Chordata</taxon>
        <taxon>Craniata</taxon>
        <taxon>Vertebrata</taxon>
        <taxon>Euteleostomi</taxon>
        <taxon>Actinopterygii</taxon>
        <taxon>Neopterygii</taxon>
        <taxon>Teleostei</taxon>
        <taxon>Protacanthopterygii</taxon>
        <taxon>Esociformes</taxon>
        <taxon>Umbridae</taxon>
        <taxon>Dallia</taxon>
    </lineage>
</organism>
<dbReference type="EMBL" id="CM055759">
    <property type="protein sequence ID" value="KAJ7987704.1"/>
    <property type="molecule type" value="Genomic_DNA"/>
</dbReference>
<dbReference type="Proteomes" id="UP001157502">
    <property type="component" value="Chromosome 32"/>
</dbReference>
<reference evidence="1" key="1">
    <citation type="submission" date="2021-05" db="EMBL/GenBank/DDBJ databases">
        <authorList>
            <person name="Pan Q."/>
            <person name="Jouanno E."/>
            <person name="Zahm M."/>
            <person name="Klopp C."/>
            <person name="Cabau C."/>
            <person name="Louis A."/>
            <person name="Berthelot C."/>
            <person name="Parey E."/>
            <person name="Roest Crollius H."/>
            <person name="Montfort J."/>
            <person name="Robinson-Rechavi M."/>
            <person name="Bouchez O."/>
            <person name="Lampietro C."/>
            <person name="Lopez Roques C."/>
            <person name="Donnadieu C."/>
            <person name="Postlethwait J."/>
            <person name="Bobe J."/>
            <person name="Dillon D."/>
            <person name="Chandos A."/>
            <person name="von Hippel F."/>
            <person name="Guiguen Y."/>
        </authorList>
    </citation>
    <scope>NUCLEOTIDE SEQUENCE</scope>
    <source>
        <strain evidence="1">YG-Jan2019</strain>
    </source>
</reference>
<evidence type="ECO:0000313" key="1">
    <source>
        <dbReference type="EMBL" id="KAJ7987704.1"/>
    </source>
</evidence>
<gene>
    <name evidence="1" type="ORF">DPEC_G00329250</name>
</gene>
<name>A0ACC2F8M3_DALPE</name>
<comment type="caution">
    <text evidence="1">The sequence shown here is derived from an EMBL/GenBank/DDBJ whole genome shotgun (WGS) entry which is preliminary data.</text>
</comment>
<accession>A0ACC2F8M3</accession>
<proteinExistence type="predicted"/>
<sequence>MAIPRLFNSNTQFIRVKSASLLSSLGEGNVPEVEENEDLLAQTVHPTLHLVMEQGTAKQVVTGAHDDSDQIPCVSIIAQAEGEASEEFSPTSTECVYSRYHLLKSQRSITKTNVPLSETDEENYPGVNCKVPRHRRIRRKLWRRALKVRQREEGQEPPVIRGLWVQEIDWSKSTNQDVSLSSHINQPTVELPRHSDLTQELRTVSKCVDGVSDIFYKRPGVPVSSSESVGGTDSPCSLNSISDSESIRTHESQSDSSCVFGDRGVSDSVCSLADVSDCLSSVMCVSDNFPAQHLRPNNFEYREGKDYHILCHIQNGSFGDVFSVQDTRTRFRCAAKKIPLNNFNCEEVSTWSALNSRGIVKLFGAVREGPYVTLFMDLKSGCLAQLLRERGQFPEEMALYYLFNVLGALEHLHHRNVLHLDVKVDNVLLSADGRDTFLCDFGLSETLDPNGQSSKAFRQSVWPAGTETHMAPEVARGDLRCAKADVWSSCCMLLHMLNGYHPWVRYYNHPLCFQIVDEPPPLREVPIGCNPYTADVFRAGLQKNPAHRASATELRLITNKALRAARSLGQSSADCQKQVNVKAGNYARADIPSSQPEATQSAPTMQWVSPWRVLAADADSSDSDGSGSKSESVSKSLVDSLESRDWESRQNSLEVSRRVLEDWESEINSEVDIYLGEDECPEESSVFKKGDWEFEDNWEEDESEWDNNPSTELSQALRTLFPVLRKSQPEKDQYLGSEPELDYLRNGVAMGMLAQTPSPEPRDQPPSCMSSTGSSHNETDQDSDRSSDDLSSGVFSYNSQTEGQISHLEWVALPTNLPPSNCFQGIEIWIENISGECLRIRERRQVKVGHVAIEISEQISVKTFCLETLDRKPISFSQEITESGFWLSCVMAPDSCPRWSWRIKDGKLEIRE</sequence>
<evidence type="ECO:0000313" key="2">
    <source>
        <dbReference type="Proteomes" id="UP001157502"/>
    </source>
</evidence>